<dbReference type="GO" id="GO:0006355">
    <property type="term" value="P:regulation of DNA-templated transcription"/>
    <property type="evidence" value="ECO:0007669"/>
    <property type="project" value="InterPro"/>
</dbReference>
<dbReference type="InterPro" id="IPR000792">
    <property type="entry name" value="Tscrpt_reg_LuxR_C"/>
</dbReference>
<dbReference type="SMART" id="SM00421">
    <property type="entry name" value="HTH_LUXR"/>
    <property type="match status" value="1"/>
</dbReference>
<dbReference type="Pfam" id="PF00072">
    <property type="entry name" value="Response_reg"/>
    <property type="match status" value="1"/>
</dbReference>
<accession>A0A6J6WRB2</accession>
<reference evidence="3" key="1">
    <citation type="submission" date="2020-05" db="EMBL/GenBank/DDBJ databases">
        <authorList>
            <person name="Chiriac C."/>
            <person name="Salcher M."/>
            <person name="Ghai R."/>
            <person name="Kavagutti S V."/>
        </authorList>
    </citation>
    <scope>NUCLEOTIDE SEQUENCE</scope>
</reference>
<evidence type="ECO:0000259" key="2">
    <source>
        <dbReference type="PROSITE" id="PS50110"/>
    </source>
</evidence>
<dbReference type="InterPro" id="IPR036388">
    <property type="entry name" value="WH-like_DNA-bd_sf"/>
</dbReference>
<dbReference type="EMBL" id="CAEZZQ010000119">
    <property type="protein sequence ID" value="CAB4784777.1"/>
    <property type="molecule type" value="Genomic_DNA"/>
</dbReference>
<dbReference type="PANTHER" id="PTHR43214:SF44">
    <property type="entry name" value="TWO-COMPONENT RESPONSE REGULATOR"/>
    <property type="match status" value="1"/>
</dbReference>
<name>A0A6J6WRB2_9ZZZZ</name>
<keyword evidence="1" id="KW-0238">DNA-binding</keyword>
<dbReference type="SUPFAM" id="SSF46894">
    <property type="entry name" value="C-terminal effector domain of the bipartite response regulators"/>
    <property type="match status" value="1"/>
</dbReference>
<dbReference type="SUPFAM" id="SSF52172">
    <property type="entry name" value="CheY-like"/>
    <property type="match status" value="1"/>
</dbReference>
<evidence type="ECO:0000313" key="3">
    <source>
        <dbReference type="EMBL" id="CAB4784777.1"/>
    </source>
</evidence>
<proteinExistence type="predicted"/>
<dbReference type="GO" id="GO:0003677">
    <property type="term" value="F:DNA binding"/>
    <property type="evidence" value="ECO:0007669"/>
    <property type="project" value="UniProtKB-KW"/>
</dbReference>
<dbReference type="PROSITE" id="PS50110">
    <property type="entry name" value="RESPONSE_REGULATORY"/>
    <property type="match status" value="1"/>
</dbReference>
<gene>
    <name evidence="3" type="ORF">UFOPK2894_01432</name>
</gene>
<sequence>MEQLRVVLVEDDDFTRGLLSTSLAAQGLIIIGSAANASDGLKLILDLLPDVVLLDLNLGKGPNGLDLAATVRQRAPQVGIVMLTSIEDPRLLGPNLSQAPAGVEFLIKREMGDINKVVAALENAKRAAAAPLGNRARTAGVPRVKEFTDSQIETMRLVSLGHTNSQIASRRVVSEKSVEQMISRIFSQMSLPAIPEGQNQRVSISRLYYRLMGGTPSHDAD</sequence>
<dbReference type="InterPro" id="IPR011006">
    <property type="entry name" value="CheY-like_superfamily"/>
</dbReference>
<dbReference type="InterPro" id="IPR039420">
    <property type="entry name" value="WalR-like"/>
</dbReference>
<evidence type="ECO:0000256" key="1">
    <source>
        <dbReference type="ARBA" id="ARBA00023125"/>
    </source>
</evidence>
<feature type="domain" description="Response regulatory" evidence="2">
    <location>
        <begin position="5"/>
        <end position="123"/>
    </location>
</feature>
<dbReference type="Gene3D" id="3.40.50.2300">
    <property type="match status" value="1"/>
</dbReference>
<dbReference type="SMART" id="SM00448">
    <property type="entry name" value="REC"/>
    <property type="match status" value="1"/>
</dbReference>
<organism evidence="3">
    <name type="scientific">freshwater metagenome</name>
    <dbReference type="NCBI Taxonomy" id="449393"/>
    <lineage>
        <taxon>unclassified sequences</taxon>
        <taxon>metagenomes</taxon>
        <taxon>ecological metagenomes</taxon>
    </lineage>
</organism>
<dbReference type="InterPro" id="IPR016032">
    <property type="entry name" value="Sig_transdc_resp-reg_C-effctor"/>
</dbReference>
<dbReference type="AlphaFoldDB" id="A0A6J6WRB2"/>
<dbReference type="Gene3D" id="1.10.10.10">
    <property type="entry name" value="Winged helix-like DNA-binding domain superfamily/Winged helix DNA-binding domain"/>
    <property type="match status" value="1"/>
</dbReference>
<dbReference type="GO" id="GO:0000160">
    <property type="term" value="P:phosphorelay signal transduction system"/>
    <property type="evidence" value="ECO:0007669"/>
    <property type="project" value="InterPro"/>
</dbReference>
<dbReference type="PANTHER" id="PTHR43214">
    <property type="entry name" value="TWO-COMPONENT RESPONSE REGULATOR"/>
    <property type="match status" value="1"/>
</dbReference>
<protein>
    <submittedName>
        <fullName evidence="3">Unannotated protein</fullName>
    </submittedName>
</protein>
<dbReference type="InterPro" id="IPR001789">
    <property type="entry name" value="Sig_transdc_resp-reg_receiver"/>
</dbReference>